<dbReference type="PANTHER" id="PTHR43434">
    <property type="entry name" value="PHOSPHOGLYCOLATE PHOSPHATASE"/>
    <property type="match status" value="1"/>
</dbReference>
<evidence type="ECO:0000313" key="5">
    <source>
        <dbReference type="Proteomes" id="UP000809829"/>
    </source>
</evidence>
<dbReference type="InterPro" id="IPR041492">
    <property type="entry name" value="HAD_2"/>
</dbReference>
<proteinExistence type="inferred from homology"/>
<dbReference type="SFLD" id="SFLDS00003">
    <property type="entry name" value="Haloacid_Dehalogenase"/>
    <property type="match status" value="1"/>
</dbReference>
<dbReference type="InterPro" id="IPR023198">
    <property type="entry name" value="PGP-like_dom2"/>
</dbReference>
<dbReference type="Proteomes" id="UP000809829">
    <property type="component" value="Unassembled WGS sequence"/>
</dbReference>
<evidence type="ECO:0000256" key="2">
    <source>
        <dbReference type="ARBA" id="ARBA00022842"/>
    </source>
</evidence>
<dbReference type="HAMAP" id="MF_01250">
    <property type="entry name" value="Pyrophosphat_PpaX"/>
    <property type="match status" value="1"/>
</dbReference>
<dbReference type="PRINTS" id="PR00413">
    <property type="entry name" value="HADHALOGNASE"/>
</dbReference>
<dbReference type="SFLD" id="SFLDG01135">
    <property type="entry name" value="C1.5.6:_HAD__Beta-PGM__Phospha"/>
    <property type="match status" value="1"/>
</dbReference>
<dbReference type="InterPro" id="IPR023733">
    <property type="entry name" value="Pyrophosphatase_Ppax"/>
</dbReference>
<comment type="similarity">
    <text evidence="3">Belongs to the HAD-like hydrolase superfamily. PpaX family.</text>
</comment>
<dbReference type="EC" id="3.6.1.1" evidence="3"/>
<dbReference type="SUPFAM" id="SSF56784">
    <property type="entry name" value="HAD-like"/>
    <property type="match status" value="1"/>
</dbReference>
<comment type="cofactor">
    <cofactor evidence="3">
        <name>Mg(2+)</name>
        <dbReference type="ChEBI" id="CHEBI:18420"/>
    </cofactor>
</comment>
<evidence type="ECO:0000313" key="4">
    <source>
        <dbReference type="EMBL" id="MBM7704504.1"/>
    </source>
</evidence>
<dbReference type="EMBL" id="JAFBFC010000007">
    <property type="protein sequence ID" value="MBM7704504.1"/>
    <property type="molecule type" value="Genomic_DNA"/>
</dbReference>
<dbReference type="InterPro" id="IPR036412">
    <property type="entry name" value="HAD-like_sf"/>
</dbReference>
<gene>
    <name evidence="3" type="primary">ppaX</name>
    <name evidence="4" type="ORF">JOC83_003361</name>
</gene>
<evidence type="ECO:0000256" key="1">
    <source>
        <dbReference type="ARBA" id="ARBA00022801"/>
    </source>
</evidence>
<comment type="caution">
    <text evidence="4">The sequence shown here is derived from an EMBL/GenBank/DDBJ whole genome shotgun (WGS) entry which is preliminary data.</text>
</comment>
<dbReference type="RefSeq" id="WP_205188507.1">
    <property type="nucleotide sequence ID" value="NZ_JAFBFC010000007.1"/>
</dbReference>
<comment type="function">
    <text evidence="3">Hydrolyzes pyrophosphate formed during P-Ser-HPr dephosphorylation by HPrK/P. Might play a role in controlling the intracellular pyrophosphate pool.</text>
</comment>
<dbReference type="InterPro" id="IPR023214">
    <property type="entry name" value="HAD_sf"/>
</dbReference>
<keyword evidence="2 3" id="KW-0460">Magnesium</keyword>
<dbReference type="NCBIfam" id="TIGR01549">
    <property type="entry name" value="HAD-SF-IA-v1"/>
    <property type="match status" value="1"/>
</dbReference>
<dbReference type="SFLD" id="SFLDG01129">
    <property type="entry name" value="C1.5:_HAD__Beta-PGM__Phosphata"/>
    <property type="match status" value="1"/>
</dbReference>
<comment type="catalytic activity">
    <reaction evidence="3">
        <text>diphosphate + H2O = 2 phosphate + H(+)</text>
        <dbReference type="Rhea" id="RHEA:24576"/>
        <dbReference type="ChEBI" id="CHEBI:15377"/>
        <dbReference type="ChEBI" id="CHEBI:15378"/>
        <dbReference type="ChEBI" id="CHEBI:33019"/>
        <dbReference type="ChEBI" id="CHEBI:43474"/>
        <dbReference type="EC" id="3.6.1.1"/>
    </reaction>
</comment>
<dbReference type="InterPro" id="IPR006439">
    <property type="entry name" value="HAD-SF_hydro_IA"/>
</dbReference>
<dbReference type="GO" id="GO:0004427">
    <property type="term" value="F:inorganic diphosphate phosphatase activity"/>
    <property type="evidence" value="ECO:0007669"/>
    <property type="project" value="UniProtKB-EC"/>
</dbReference>
<sequence length="215" mass="24533">MNVNTILFDLDGTLIDTNELIVSSFLHTLDHFYPNQYTREDVHAFMGPPLYDTFVKMDKDRVDEMVQYYRDYNIGNHDLFVKEFEGVMEAVQWLHEQNYKLGIVTTKQRNTVMMGLKLTQLDQFFDVIVTIDDVEHAKPHPEPIEKALIQLDAKPEETLMVGDNHHDIVGGQNAGTKTAGVAWSVKGREYLAGYNPDIMLDNMKDLIAILGGKQA</sequence>
<dbReference type="Gene3D" id="3.40.50.1000">
    <property type="entry name" value="HAD superfamily/HAD-like"/>
    <property type="match status" value="1"/>
</dbReference>
<feature type="active site" description="Nucleophile" evidence="3">
    <location>
        <position position="9"/>
    </location>
</feature>
<accession>A0ABS2QYD8</accession>
<keyword evidence="1 3" id="KW-0378">Hydrolase</keyword>
<dbReference type="InterPro" id="IPR050155">
    <property type="entry name" value="HAD-like_hydrolase_sf"/>
</dbReference>
<dbReference type="Gene3D" id="1.10.150.240">
    <property type="entry name" value="Putative phosphatase, domain 2"/>
    <property type="match status" value="1"/>
</dbReference>
<dbReference type="Pfam" id="PF13419">
    <property type="entry name" value="HAD_2"/>
    <property type="match status" value="1"/>
</dbReference>
<dbReference type="NCBIfam" id="NF009804">
    <property type="entry name" value="PRK13288.1"/>
    <property type="match status" value="1"/>
</dbReference>
<keyword evidence="5" id="KW-1185">Reference proteome</keyword>
<dbReference type="CDD" id="cd02616">
    <property type="entry name" value="HAD_PPase"/>
    <property type="match status" value="1"/>
</dbReference>
<organism evidence="4 5">
    <name type="scientific">Priestia iocasae</name>
    <dbReference type="NCBI Taxonomy" id="2291674"/>
    <lineage>
        <taxon>Bacteria</taxon>
        <taxon>Bacillati</taxon>
        <taxon>Bacillota</taxon>
        <taxon>Bacilli</taxon>
        <taxon>Bacillales</taxon>
        <taxon>Bacillaceae</taxon>
        <taxon>Priestia</taxon>
    </lineage>
</organism>
<evidence type="ECO:0000256" key="3">
    <source>
        <dbReference type="HAMAP-Rule" id="MF_01250"/>
    </source>
</evidence>
<dbReference type="NCBIfam" id="TIGR01509">
    <property type="entry name" value="HAD-SF-IA-v3"/>
    <property type="match status" value="1"/>
</dbReference>
<protein>
    <recommendedName>
        <fullName evidence="3">Pyrophosphatase PpaX</fullName>
        <ecNumber evidence="3">3.6.1.1</ecNumber>
    </recommendedName>
</protein>
<dbReference type="PANTHER" id="PTHR43434:SF26">
    <property type="entry name" value="PYROPHOSPHATASE PPAX"/>
    <property type="match status" value="1"/>
</dbReference>
<name>A0ABS2QYD8_9BACI</name>
<reference evidence="4 5" key="1">
    <citation type="submission" date="2021-01" db="EMBL/GenBank/DDBJ databases">
        <title>Genomic Encyclopedia of Type Strains, Phase IV (KMG-IV): sequencing the most valuable type-strain genomes for metagenomic binning, comparative biology and taxonomic classification.</title>
        <authorList>
            <person name="Goeker M."/>
        </authorList>
    </citation>
    <scope>NUCLEOTIDE SEQUENCE [LARGE SCALE GENOMIC DNA]</scope>
    <source>
        <strain evidence="4 5">DSM 104297</strain>
    </source>
</reference>